<evidence type="ECO:0000313" key="1">
    <source>
        <dbReference type="EMBL" id="KAJ8665945.1"/>
    </source>
</evidence>
<sequence>MRQLRRINRDVVHDVISDNQENVVDGSDSDADEILDENDQALATSSSESEAEEVFEHDEGLADLTFGDFLIQWYYENDIKNSPHQTAAWMQKIQSNTLGLAYGCENSSLNSKAGNYSYPYGSPVEHLVDPLNQVPLYPMHQLNLEVTKRHLNLLLNALGNVGDDRLMANIDADFKSLTRWTPCEFNRKIRSITEFIHYKATELRTLLLYAAPVVFSKYMSAEAMLHFNSLNLAARILSDPDQCFRNNNFAKQLLTYYVEQTRYLYGDHMLVYNVHDLSHLSDKVLRFVPLDGFSAIGFEGYLCIIKKMLKNGTNILSQIVNRVNEMAINQIRIRRASREGLLQGKQFILIKPKHANNLPRGYYFAHEKI</sequence>
<reference evidence="1" key="1">
    <citation type="submission" date="2023-04" db="EMBL/GenBank/DDBJ databases">
        <title>A chromosome-level genome assembly of the parasitoid wasp Eretmocerus hayati.</title>
        <authorList>
            <person name="Zhong Y."/>
            <person name="Liu S."/>
            <person name="Liu Y."/>
        </authorList>
    </citation>
    <scope>NUCLEOTIDE SEQUENCE</scope>
    <source>
        <strain evidence="1">ZJU_SS_LIU_2023</strain>
    </source>
</reference>
<accession>A0ACC2N438</accession>
<dbReference type="EMBL" id="CM056744">
    <property type="protein sequence ID" value="KAJ8665945.1"/>
    <property type="molecule type" value="Genomic_DNA"/>
</dbReference>
<keyword evidence="2" id="KW-1185">Reference proteome</keyword>
<protein>
    <submittedName>
        <fullName evidence="1">Uncharacterized protein</fullName>
    </submittedName>
</protein>
<comment type="caution">
    <text evidence="1">The sequence shown here is derived from an EMBL/GenBank/DDBJ whole genome shotgun (WGS) entry which is preliminary data.</text>
</comment>
<evidence type="ECO:0000313" key="2">
    <source>
        <dbReference type="Proteomes" id="UP001239111"/>
    </source>
</evidence>
<gene>
    <name evidence="1" type="ORF">QAD02_007607</name>
</gene>
<organism evidence="1 2">
    <name type="scientific">Eretmocerus hayati</name>
    <dbReference type="NCBI Taxonomy" id="131215"/>
    <lineage>
        <taxon>Eukaryota</taxon>
        <taxon>Metazoa</taxon>
        <taxon>Ecdysozoa</taxon>
        <taxon>Arthropoda</taxon>
        <taxon>Hexapoda</taxon>
        <taxon>Insecta</taxon>
        <taxon>Pterygota</taxon>
        <taxon>Neoptera</taxon>
        <taxon>Endopterygota</taxon>
        <taxon>Hymenoptera</taxon>
        <taxon>Apocrita</taxon>
        <taxon>Proctotrupomorpha</taxon>
        <taxon>Chalcidoidea</taxon>
        <taxon>Aphelinidae</taxon>
        <taxon>Aphelininae</taxon>
        <taxon>Eretmocerus</taxon>
    </lineage>
</organism>
<dbReference type="Proteomes" id="UP001239111">
    <property type="component" value="Chromosome 4"/>
</dbReference>
<name>A0ACC2N438_9HYME</name>
<proteinExistence type="predicted"/>